<evidence type="ECO:0000259" key="1">
    <source>
        <dbReference type="SMART" id="SM00849"/>
    </source>
</evidence>
<name>A0A7C9VVK8_9PSEU</name>
<feature type="domain" description="Metallo-beta-lactamase" evidence="1">
    <location>
        <begin position="29"/>
        <end position="214"/>
    </location>
</feature>
<gene>
    <name evidence="2" type="ORF">G7043_35400</name>
</gene>
<dbReference type="InterPro" id="IPR036866">
    <property type="entry name" value="RibonucZ/Hydroxyglut_hydro"/>
</dbReference>
<reference evidence="2 3" key="1">
    <citation type="submission" date="2020-03" db="EMBL/GenBank/DDBJ databases">
        <title>Isolation and identification of active actinomycetes.</title>
        <authorList>
            <person name="Sun X."/>
        </authorList>
    </citation>
    <scope>NUCLEOTIDE SEQUENCE [LARGE SCALE GENOMIC DNA]</scope>
    <source>
        <strain evidence="2 3">NEAU-D13</strain>
    </source>
</reference>
<evidence type="ECO:0000313" key="3">
    <source>
        <dbReference type="Proteomes" id="UP000481360"/>
    </source>
</evidence>
<dbReference type="PANTHER" id="PTHR42951">
    <property type="entry name" value="METALLO-BETA-LACTAMASE DOMAIN-CONTAINING"/>
    <property type="match status" value="1"/>
</dbReference>
<dbReference type="Gene3D" id="3.60.15.10">
    <property type="entry name" value="Ribonuclease Z/Hydroxyacylglutathione hydrolase-like"/>
    <property type="match status" value="1"/>
</dbReference>
<organism evidence="2 3">
    <name type="scientific">Lentzea alba</name>
    <dbReference type="NCBI Taxonomy" id="2714351"/>
    <lineage>
        <taxon>Bacteria</taxon>
        <taxon>Bacillati</taxon>
        <taxon>Actinomycetota</taxon>
        <taxon>Actinomycetes</taxon>
        <taxon>Pseudonocardiales</taxon>
        <taxon>Pseudonocardiaceae</taxon>
        <taxon>Lentzea</taxon>
    </lineage>
</organism>
<accession>A0A7C9VVK8</accession>
<dbReference type="SMART" id="SM00849">
    <property type="entry name" value="Lactamase_B"/>
    <property type="match status" value="1"/>
</dbReference>
<dbReference type="CDD" id="cd16282">
    <property type="entry name" value="metallo-hydrolase-like_MBL-fold"/>
    <property type="match status" value="1"/>
</dbReference>
<dbReference type="Proteomes" id="UP000481360">
    <property type="component" value="Unassembled WGS sequence"/>
</dbReference>
<dbReference type="InterPro" id="IPR050855">
    <property type="entry name" value="NDM-1-like"/>
</dbReference>
<proteinExistence type="predicted"/>
<sequence length="309" mass="32924">MAEVTSEPQLQELVPGVHAWIQPDGTWWINNAGAVHSGGEVVLIDTCATARRTRLFLDALDAATGGAPIRLAVNTHLHGDHVYGNALLPDETVIVAHEHTRQGILQDFILANTPPVWSPTPEWGVDAVRAPTVSFRDEITLHAGGKPVVVRHPGYSAHTVGDAVAWLPEDGVLFTGDLVFHRVTPMIAMGSLDGALRSLDWLAAFEPAVVVPGHGPVVPGAAFAEVLDAHRRYYEFVGHTAETGRDKGWTPLEAARQADLGEFADLPDAERLVLNLHRAYADADGVEINIAAALGDAIAYNGGPLACAV</sequence>
<dbReference type="PANTHER" id="PTHR42951:SF4">
    <property type="entry name" value="ACYL-COENZYME A THIOESTERASE MBLAC2"/>
    <property type="match status" value="1"/>
</dbReference>
<dbReference type="EMBL" id="JAAMPJ010000012">
    <property type="protein sequence ID" value="NGY64212.1"/>
    <property type="molecule type" value="Genomic_DNA"/>
</dbReference>
<dbReference type="GO" id="GO:0016787">
    <property type="term" value="F:hydrolase activity"/>
    <property type="evidence" value="ECO:0007669"/>
    <property type="project" value="UniProtKB-KW"/>
</dbReference>
<keyword evidence="3" id="KW-1185">Reference proteome</keyword>
<dbReference type="AlphaFoldDB" id="A0A7C9VVK8"/>
<comment type="caution">
    <text evidence="2">The sequence shown here is derived from an EMBL/GenBank/DDBJ whole genome shotgun (WGS) entry which is preliminary data.</text>
</comment>
<evidence type="ECO:0000313" key="2">
    <source>
        <dbReference type="EMBL" id="NGY64212.1"/>
    </source>
</evidence>
<dbReference type="InterPro" id="IPR001279">
    <property type="entry name" value="Metallo-B-lactamas"/>
</dbReference>
<keyword evidence="2" id="KW-0378">Hydrolase</keyword>
<dbReference type="Pfam" id="PF00753">
    <property type="entry name" value="Lactamase_B"/>
    <property type="match status" value="1"/>
</dbReference>
<protein>
    <submittedName>
        <fullName evidence="2">MBL fold metallo-hydrolase</fullName>
    </submittedName>
</protein>
<dbReference type="SUPFAM" id="SSF56281">
    <property type="entry name" value="Metallo-hydrolase/oxidoreductase"/>
    <property type="match status" value="1"/>
</dbReference>